<organism evidence="2 3">
    <name type="scientific">Patagioenas fasciata monilis</name>
    <dbReference type="NCBI Taxonomy" id="372326"/>
    <lineage>
        <taxon>Eukaryota</taxon>
        <taxon>Metazoa</taxon>
        <taxon>Chordata</taxon>
        <taxon>Craniata</taxon>
        <taxon>Vertebrata</taxon>
        <taxon>Euteleostomi</taxon>
        <taxon>Archelosauria</taxon>
        <taxon>Archosauria</taxon>
        <taxon>Dinosauria</taxon>
        <taxon>Saurischia</taxon>
        <taxon>Theropoda</taxon>
        <taxon>Coelurosauria</taxon>
        <taxon>Aves</taxon>
        <taxon>Neognathae</taxon>
        <taxon>Neoaves</taxon>
        <taxon>Columbimorphae</taxon>
        <taxon>Columbiformes</taxon>
        <taxon>Columbidae</taxon>
        <taxon>Patagioenas</taxon>
    </lineage>
</organism>
<evidence type="ECO:0000256" key="1">
    <source>
        <dbReference type="SAM" id="MobiDB-lite"/>
    </source>
</evidence>
<reference evidence="2 3" key="1">
    <citation type="submission" date="2016-02" db="EMBL/GenBank/DDBJ databases">
        <title>Band-tailed pigeon sequencing and assembly.</title>
        <authorList>
            <person name="Soares A.E."/>
            <person name="Novak B.J."/>
            <person name="Rice E.S."/>
            <person name="O'Connell B."/>
            <person name="Chang D."/>
            <person name="Weber S."/>
            <person name="Shapiro B."/>
        </authorList>
    </citation>
    <scope>NUCLEOTIDE SEQUENCE [LARGE SCALE GENOMIC DNA]</scope>
    <source>
        <strain evidence="2">BTP2013</strain>
        <tissue evidence="2">Blood</tissue>
    </source>
</reference>
<feature type="region of interest" description="Disordered" evidence="1">
    <location>
        <begin position="34"/>
        <end position="60"/>
    </location>
</feature>
<comment type="caution">
    <text evidence="2">The sequence shown here is derived from an EMBL/GenBank/DDBJ whole genome shotgun (WGS) entry which is preliminary data.</text>
</comment>
<evidence type="ECO:0000313" key="2">
    <source>
        <dbReference type="EMBL" id="OPJ82258.1"/>
    </source>
</evidence>
<dbReference type="Proteomes" id="UP000190648">
    <property type="component" value="Unassembled WGS sequence"/>
</dbReference>
<keyword evidence="3" id="KW-1185">Reference proteome</keyword>
<sequence>MASQPLGRSEYSEGTCSCRGVLWLLPGGPAAEPGALLPTPDFGEAEASSPSAAHVEGKKQQVRLQVSIKNGKQVMKNCFHN</sequence>
<protein>
    <submittedName>
        <fullName evidence="2">Uncharacterized protein</fullName>
    </submittedName>
</protein>
<dbReference type="EMBL" id="LSYS01003733">
    <property type="protein sequence ID" value="OPJ82258.1"/>
    <property type="molecule type" value="Genomic_DNA"/>
</dbReference>
<evidence type="ECO:0000313" key="3">
    <source>
        <dbReference type="Proteomes" id="UP000190648"/>
    </source>
</evidence>
<gene>
    <name evidence="2" type="ORF">AV530_010249</name>
</gene>
<dbReference type="AlphaFoldDB" id="A0A1V4KCV3"/>
<accession>A0A1V4KCV3</accession>
<proteinExistence type="predicted"/>
<name>A0A1V4KCV3_PATFA</name>